<organism evidence="6 7">
    <name type="scientific">Parapontixanthobacter aurantiacus</name>
    <dbReference type="NCBI Taxonomy" id="1463599"/>
    <lineage>
        <taxon>Bacteria</taxon>
        <taxon>Pseudomonadati</taxon>
        <taxon>Pseudomonadota</taxon>
        <taxon>Alphaproteobacteria</taxon>
        <taxon>Sphingomonadales</taxon>
        <taxon>Erythrobacteraceae</taxon>
        <taxon>Parapontixanthobacter</taxon>
    </lineage>
</organism>
<keyword evidence="3" id="KW-0732">Signal</keyword>
<comment type="subcellular location">
    <subcellularLocation>
        <location evidence="1">Cell outer membrane</location>
    </subcellularLocation>
</comment>
<gene>
    <name evidence="6" type="ORF">GRI38_13415</name>
</gene>
<protein>
    <submittedName>
        <fullName evidence="6">MipA/OmpV family protein</fullName>
    </submittedName>
</protein>
<dbReference type="AlphaFoldDB" id="A0A844ZJD9"/>
<sequence>MPAHAQDGVDVETSTVVPDIEEPEDDALMGPTVFDGDWVSVGIGGAYSPSYTGSDAYRFSVLPIVQGSLGGIDVNPRPGGLALDFLPDADEGPGLDLGIAARLRNNRTDIEDIDDPVVEMLGELDTAFEVGPTVGVSFPGVLNPFDSLSFSVDARWDVAGAHEGFSANPSITYFTPLSRAIVTSLSIGAEYADSDFNDYYFSVSEAGSAVSGLPQFEADGGINSVSANLLAGFDLSGDATDGGLAIVTIAGYSRLVGDAKDTPLTSIRGDADQFFVAAGIGYTF</sequence>
<evidence type="ECO:0000256" key="4">
    <source>
        <dbReference type="ARBA" id="ARBA00023136"/>
    </source>
</evidence>
<evidence type="ECO:0000313" key="6">
    <source>
        <dbReference type="EMBL" id="MXO87027.1"/>
    </source>
</evidence>
<proteinExistence type="inferred from homology"/>
<evidence type="ECO:0000313" key="7">
    <source>
        <dbReference type="Proteomes" id="UP000433104"/>
    </source>
</evidence>
<evidence type="ECO:0000256" key="3">
    <source>
        <dbReference type="ARBA" id="ARBA00022729"/>
    </source>
</evidence>
<evidence type="ECO:0000256" key="5">
    <source>
        <dbReference type="ARBA" id="ARBA00023237"/>
    </source>
</evidence>
<dbReference type="Proteomes" id="UP000433104">
    <property type="component" value="Unassembled WGS sequence"/>
</dbReference>
<comment type="similarity">
    <text evidence="2">Belongs to the MipA/OmpV family.</text>
</comment>
<keyword evidence="5" id="KW-0998">Cell outer membrane</keyword>
<accession>A0A844ZJD9</accession>
<dbReference type="OrthoDB" id="5462484at2"/>
<evidence type="ECO:0000256" key="2">
    <source>
        <dbReference type="ARBA" id="ARBA00005722"/>
    </source>
</evidence>
<dbReference type="InterPro" id="IPR010583">
    <property type="entry name" value="MipA"/>
</dbReference>
<name>A0A844ZJD9_9SPHN</name>
<keyword evidence="4" id="KW-0472">Membrane</keyword>
<dbReference type="PANTHER" id="PTHR38776">
    <property type="entry name" value="MLTA-INTERACTING PROTEIN-RELATED"/>
    <property type="match status" value="1"/>
</dbReference>
<dbReference type="GO" id="GO:0009279">
    <property type="term" value="C:cell outer membrane"/>
    <property type="evidence" value="ECO:0007669"/>
    <property type="project" value="UniProtKB-SubCell"/>
</dbReference>
<evidence type="ECO:0000256" key="1">
    <source>
        <dbReference type="ARBA" id="ARBA00004442"/>
    </source>
</evidence>
<dbReference type="Pfam" id="PF06629">
    <property type="entry name" value="MipA"/>
    <property type="match status" value="1"/>
</dbReference>
<keyword evidence="7" id="KW-1185">Reference proteome</keyword>
<dbReference type="PANTHER" id="PTHR38776:SF1">
    <property type="entry name" value="MLTA-INTERACTING PROTEIN-RELATED"/>
    <property type="match status" value="1"/>
</dbReference>
<dbReference type="EMBL" id="WTYW01000006">
    <property type="protein sequence ID" value="MXO87027.1"/>
    <property type="molecule type" value="Genomic_DNA"/>
</dbReference>
<reference evidence="6 7" key="1">
    <citation type="submission" date="2019-12" db="EMBL/GenBank/DDBJ databases">
        <title>Genomic-based taxomic classification of the family Erythrobacteraceae.</title>
        <authorList>
            <person name="Xu L."/>
        </authorList>
    </citation>
    <scope>NUCLEOTIDE SEQUENCE [LARGE SCALE GENOMIC DNA]</scope>
    <source>
        <strain evidence="6 7">MCCC 1A09962</strain>
    </source>
</reference>
<comment type="caution">
    <text evidence="6">The sequence shown here is derived from an EMBL/GenBank/DDBJ whole genome shotgun (WGS) entry which is preliminary data.</text>
</comment>